<dbReference type="Ensembl" id="ENSCSAVT00000019245.1">
    <property type="protein sequence ID" value="ENSCSAVP00000019038.1"/>
    <property type="gene ID" value="ENSCSAVG00000011175.1"/>
</dbReference>
<dbReference type="eggNOG" id="KOG2585">
    <property type="taxonomic scope" value="Eukaryota"/>
</dbReference>
<dbReference type="PANTHER" id="PTHR13612:SF0">
    <property type="entry name" value="ENHANCER OF MRNA-DECAPPING PROTEIN 3"/>
    <property type="match status" value="1"/>
</dbReference>
<reference evidence="2" key="3">
    <citation type="submission" date="2025-09" db="UniProtKB">
        <authorList>
            <consortium name="Ensembl"/>
        </authorList>
    </citation>
    <scope>IDENTIFICATION</scope>
</reference>
<dbReference type="SUPFAM" id="SSF64153">
    <property type="entry name" value="YjeF N-terminal domain-like"/>
    <property type="match status" value="1"/>
</dbReference>
<dbReference type="STRING" id="51511.ENSCSAVP00000019038"/>
<dbReference type="AlphaFoldDB" id="H2ZN72"/>
<sequence>MAFSMLGGANRLHPRNAHQRPHVVVLTGPHLVGAQGIATARHLANQNLHVDVFMADVVKVDDFLQDELKLLNLTTARLSTDTKDLPTSPVDLVIVAMDDDDSLFLRQQSWHKTATKWCSLNMAPILYLCPPDHLGVKPAMDIKWSLCSVLPRSLSSSYGMVYLLNLNFPPKVFKKLGIKYRSPFCSKQFIALHRNQ</sequence>
<dbReference type="GO" id="GO:0003729">
    <property type="term" value="F:mRNA binding"/>
    <property type="evidence" value="ECO:0007669"/>
    <property type="project" value="TreeGrafter"/>
</dbReference>
<evidence type="ECO:0000313" key="2">
    <source>
        <dbReference type="Ensembl" id="ENSCSAVP00000019038.1"/>
    </source>
</evidence>
<reference evidence="3" key="1">
    <citation type="submission" date="2003-08" db="EMBL/GenBank/DDBJ databases">
        <authorList>
            <person name="Birren B."/>
            <person name="Nusbaum C."/>
            <person name="Abebe A."/>
            <person name="Abouelleil A."/>
            <person name="Adekoya E."/>
            <person name="Ait-zahra M."/>
            <person name="Allen N."/>
            <person name="Allen T."/>
            <person name="An P."/>
            <person name="Anderson M."/>
            <person name="Anderson S."/>
            <person name="Arachchi H."/>
            <person name="Armbruster J."/>
            <person name="Bachantsang P."/>
            <person name="Baldwin J."/>
            <person name="Barry A."/>
            <person name="Bayul T."/>
            <person name="Blitshsteyn B."/>
            <person name="Bloom T."/>
            <person name="Blye J."/>
            <person name="Boguslavskiy L."/>
            <person name="Borowsky M."/>
            <person name="Boukhgalter B."/>
            <person name="Brunache A."/>
            <person name="Butler J."/>
            <person name="Calixte N."/>
            <person name="Calvo S."/>
            <person name="Camarata J."/>
            <person name="Campo K."/>
            <person name="Chang J."/>
            <person name="Cheshatsang Y."/>
            <person name="Citroen M."/>
            <person name="Collymore A."/>
            <person name="Considine T."/>
            <person name="Cook A."/>
            <person name="Cooke P."/>
            <person name="Corum B."/>
            <person name="Cuomo C."/>
            <person name="David R."/>
            <person name="Dawoe T."/>
            <person name="Degray S."/>
            <person name="Dodge S."/>
            <person name="Dooley K."/>
            <person name="Dorje P."/>
            <person name="Dorjee K."/>
            <person name="Dorris L."/>
            <person name="Duffey N."/>
            <person name="Dupes A."/>
            <person name="Elkins T."/>
            <person name="Engels R."/>
            <person name="Erickson J."/>
            <person name="Farina A."/>
            <person name="Faro S."/>
            <person name="Ferreira P."/>
            <person name="Fischer H."/>
            <person name="Fitzgerald M."/>
            <person name="Foley K."/>
            <person name="Gage D."/>
            <person name="Galagan J."/>
            <person name="Gearin G."/>
            <person name="Gnerre S."/>
            <person name="Gnirke A."/>
            <person name="Goyette A."/>
            <person name="Graham J."/>
            <person name="Grandbois E."/>
            <person name="Gyaltsen K."/>
            <person name="Hafez N."/>
            <person name="Hagopian D."/>
            <person name="Hagos B."/>
            <person name="Hall J."/>
            <person name="Hatcher B."/>
            <person name="Heller A."/>
            <person name="Higgins H."/>
            <person name="Honan T."/>
            <person name="Horn A."/>
            <person name="Houde N."/>
            <person name="Hughes L."/>
            <person name="Hulme W."/>
            <person name="Husby E."/>
            <person name="Iliev I."/>
            <person name="Jaffe D."/>
            <person name="Jones C."/>
            <person name="Kamal M."/>
            <person name="Kamat A."/>
            <person name="Kamvysselis M."/>
            <person name="Karlsson E."/>
            <person name="Kells C."/>
            <person name="Kieu A."/>
            <person name="Kisner P."/>
            <person name="Kodira C."/>
            <person name="Kulbokas E."/>
            <person name="Labutti K."/>
            <person name="Lama D."/>
            <person name="Landers T."/>
            <person name="Leger J."/>
            <person name="Levine S."/>
            <person name="Lewis D."/>
            <person name="Lewis T."/>
            <person name="Lindblad-toh K."/>
            <person name="Liu X."/>
            <person name="Lokyitsang T."/>
            <person name="Lokyitsang Y."/>
            <person name="Lucien O."/>
            <person name="Lui A."/>
            <person name="Ma L.J."/>
            <person name="Mabbitt R."/>
            <person name="Macdonald J."/>
            <person name="Maclean C."/>
            <person name="Major J."/>
            <person name="Manning J."/>
            <person name="Marabella R."/>
            <person name="Maru K."/>
            <person name="Matthews C."/>
            <person name="Mauceli E."/>
            <person name="Mccarthy M."/>
            <person name="Mcdonough S."/>
            <person name="Mcghee T."/>
            <person name="Meldrim J."/>
            <person name="Meneus L."/>
            <person name="Mesirov J."/>
            <person name="Mihalev A."/>
            <person name="Mihova T."/>
            <person name="Mikkelsen T."/>
            <person name="Mlenga V."/>
            <person name="Moru K."/>
            <person name="Mozes J."/>
            <person name="Mulrain L."/>
            <person name="Munson G."/>
            <person name="Naylor J."/>
            <person name="Newes C."/>
            <person name="Nguyen C."/>
            <person name="Nguyen N."/>
            <person name="Nguyen T."/>
            <person name="Nicol R."/>
            <person name="Nielsen C."/>
            <person name="Nizzari M."/>
            <person name="Norbu C."/>
            <person name="Norbu N."/>
            <person name="O'donnell P."/>
            <person name="Okoawo O."/>
            <person name="O'leary S."/>
            <person name="Omotosho B."/>
            <person name="O'neill K."/>
            <person name="Osman S."/>
            <person name="Parker S."/>
            <person name="Perrin D."/>
            <person name="Phunkhang P."/>
            <person name="Piqani B."/>
            <person name="Purcell S."/>
            <person name="Rachupka T."/>
            <person name="Ramasamy U."/>
            <person name="Rameau R."/>
            <person name="Ray V."/>
            <person name="Raymond C."/>
            <person name="Retta R."/>
            <person name="Richardson S."/>
            <person name="Rise C."/>
            <person name="Rodriguez J."/>
            <person name="Rogers J."/>
            <person name="Rogov P."/>
            <person name="Rutman M."/>
            <person name="Schupbach R."/>
            <person name="Seaman C."/>
            <person name="Settipalli S."/>
            <person name="Sharpe T."/>
            <person name="Sheridan J."/>
            <person name="Sherpa N."/>
            <person name="Shi J."/>
            <person name="Smirnov S."/>
            <person name="Smith C."/>
            <person name="Sougnez C."/>
            <person name="Spencer B."/>
            <person name="Stalker J."/>
            <person name="Stange-thomann N."/>
            <person name="Stavropoulos S."/>
            <person name="Stetson K."/>
            <person name="Stone C."/>
            <person name="Stone S."/>
            <person name="Stubbs M."/>
            <person name="Talamas J."/>
            <person name="Tchuinga P."/>
            <person name="Tenzing P."/>
            <person name="Tesfaye S."/>
            <person name="Theodore J."/>
            <person name="Thoulutsang Y."/>
            <person name="Topham K."/>
            <person name="Towey S."/>
            <person name="Tsamla T."/>
            <person name="Tsomo N."/>
            <person name="Vallee D."/>
            <person name="Vassiliev H."/>
            <person name="Venkataraman V."/>
            <person name="Vinson J."/>
            <person name="Vo A."/>
            <person name="Wade C."/>
            <person name="Wang S."/>
            <person name="Wangchuk T."/>
            <person name="Wangdi T."/>
            <person name="Whittaker C."/>
            <person name="Wilkinson J."/>
            <person name="Wu Y."/>
            <person name="Wyman D."/>
            <person name="Yadav S."/>
            <person name="Yang S."/>
            <person name="Yang X."/>
            <person name="Yeager S."/>
            <person name="Yee E."/>
            <person name="Young G."/>
            <person name="Zainoun J."/>
            <person name="Zembeck L."/>
            <person name="Zimmer A."/>
            <person name="Zody M."/>
            <person name="Lander E."/>
        </authorList>
    </citation>
    <scope>NUCLEOTIDE SEQUENCE [LARGE SCALE GENOMIC DNA]</scope>
</reference>
<reference evidence="2" key="2">
    <citation type="submission" date="2025-08" db="UniProtKB">
        <authorList>
            <consortium name="Ensembl"/>
        </authorList>
    </citation>
    <scope>IDENTIFICATION</scope>
</reference>
<feature type="domain" description="YjeF N-terminal" evidence="1">
    <location>
        <begin position="17"/>
        <end position="97"/>
    </location>
</feature>
<evidence type="ECO:0000313" key="3">
    <source>
        <dbReference type="Proteomes" id="UP000007875"/>
    </source>
</evidence>
<dbReference type="InParanoid" id="H2ZN72"/>
<protein>
    <recommendedName>
        <fullName evidence="1">YjeF N-terminal domain-containing protein</fullName>
    </recommendedName>
</protein>
<dbReference type="Proteomes" id="UP000007875">
    <property type="component" value="Unassembled WGS sequence"/>
</dbReference>
<dbReference type="Pfam" id="PF03853">
    <property type="entry name" value="YjeF_N"/>
    <property type="match status" value="1"/>
</dbReference>
<dbReference type="GeneTree" id="ENSGT00390000016435"/>
<name>H2ZN72_CIOSA</name>
<evidence type="ECO:0000259" key="1">
    <source>
        <dbReference type="Pfam" id="PF03853"/>
    </source>
</evidence>
<dbReference type="InterPro" id="IPR036652">
    <property type="entry name" value="YjeF_N_dom_sf"/>
</dbReference>
<organism evidence="2 3">
    <name type="scientific">Ciona savignyi</name>
    <name type="common">Pacific transparent sea squirt</name>
    <dbReference type="NCBI Taxonomy" id="51511"/>
    <lineage>
        <taxon>Eukaryota</taxon>
        <taxon>Metazoa</taxon>
        <taxon>Chordata</taxon>
        <taxon>Tunicata</taxon>
        <taxon>Ascidiacea</taxon>
        <taxon>Phlebobranchia</taxon>
        <taxon>Cionidae</taxon>
        <taxon>Ciona</taxon>
    </lineage>
</organism>
<dbReference type="GO" id="GO:0033962">
    <property type="term" value="P:P-body assembly"/>
    <property type="evidence" value="ECO:0007669"/>
    <property type="project" value="TreeGrafter"/>
</dbReference>
<dbReference type="InterPro" id="IPR004443">
    <property type="entry name" value="YjeF_N_dom"/>
</dbReference>
<dbReference type="HOGENOM" id="CLU_1471335_0_0_1"/>
<dbReference type="PANTHER" id="PTHR13612">
    <property type="entry name" value="ENHANCER OF MRNA-DECAPPING PROTEIN 3"/>
    <property type="match status" value="1"/>
</dbReference>
<dbReference type="GO" id="GO:0000932">
    <property type="term" value="C:P-body"/>
    <property type="evidence" value="ECO:0007669"/>
    <property type="project" value="TreeGrafter"/>
</dbReference>
<dbReference type="OMA" id="MEWANGI"/>
<dbReference type="GO" id="GO:0031087">
    <property type="term" value="P:deadenylation-independent decapping of nuclear-transcribed mRNA"/>
    <property type="evidence" value="ECO:0007669"/>
    <property type="project" value="TreeGrafter"/>
</dbReference>
<dbReference type="Gene3D" id="3.40.50.10260">
    <property type="entry name" value="YjeF N-terminal domain"/>
    <property type="match status" value="1"/>
</dbReference>
<keyword evidence="3" id="KW-1185">Reference proteome</keyword>
<proteinExistence type="predicted"/>
<accession>H2ZN72</accession>